<sequence>MAGTTAGTALVRQKSDTLPINCFCSSFNISFNHGLRSGGAMKIGEIANAAGVTTSRIRFYEKRGIIAPAQRGPNGYRDYPAELVALLRFIEQAQGLGFTLSEIASVEIRIDPQPISGEQAIRMLMAKRDAVDSLIEEATQRRHRIDALIEDLRTSGADGAGGARGPRT</sequence>
<dbReference type="InterPro" id="IPR000551">
    <property type="entry name" value="MerR-type_HTH_dom"/>
</dbReference>
<gene>
    <name evidence="5" type="ORF">ACHFJ0_03250</name>
</gene>
<dbReference type="RefSeq" id="WP_395131838.1">
    <property type="nucleotide sequence ID" value="NZ_JBIMPR010000002.1"/>
</dbReference>
<dbReference type="SMART" id="SM00422">
    <property type="entry name" value="HTH_MERR"/>
    <property type="match status" value="1"/>
</dbReference>
<dbReference type="PANTHER" id="PTHR30204">
    <property type="entry name" value="REDOX-CYCLING DRUG-SENSING TRANSCRIPTIONAL ACTIVATOR SOXR"/>
    <property type="match status" value="1"/>
</dbReference>
<dbReference type="InterPro" id="IPR047057">
    <property type="entry name" value="MerR_fam"/>
</dbReference>
<dbReference type="EMBL" id="JBIMPR010000002">
    <property type="protein sequence ID" value="MFH5773240.1"/>
    <property type="molecule type" value="Genomic_DNA"/>
</dbReference>
<keyword evidence="2" id="KW-0238">DNA-binding</keyword>
<evidence type="ECO:0000256" key="2">
    <source>
        <dbReference type="ARBA" id="ARBA00023125"/>
    </source>
</evidence>
<keyword evidence="6" id="KW-1185">Reference proteome</keyword>
<evidence type="ECO:0000313" key="6">
    <source>
        <dbReference type="Proteomes" id="UP001609376"/>
    </source>
</evidence>
<dbReference type="PROSITE" id="PS00552">
    <property type="entry name" value="HTH_MERR_1"/>
    <property type="match status" value="1"/>
</dbReference>
<protein>
    <submittedName>
        <fullName evidence="5">MerR family transcriptional regulator</fullName>
    </submittedName>
</protein>
<keyword evidence="1" id="KW-0805">Transcription regulation</keyword>
<evidence type="ECO:0000259" key="4">
    <source>
        <dbReference type="PROSITE" id="PS50937"/>
    </source>
</evidence>
<dbReference type="Gene3D" id="1.10.1660.10">
    <property type="match status" value="1"/>
</dbReference>
<name>A0ABW7LIY2_9RHOB</name>
<evidence type="ECO:0000313" key="5">
    <source>
        <dbReference type="EMBL" id="MFH5773240.1"/>
    </source>
</evidence>
<keyword evidence="3" id="KW-0804">Transcription</keyword>
<accession>A0ABW7LIY2</accession>
<dbReference type="InterPro" id="IPR009061">
    <property type="entry name" value="DNA-bd_dom_put_sf"/>
</dbReference>
<proteinExistence type="predicted"/>
<evidence type="ECO:0000256" key="3">
    <source>
        <dbReference type="ARBA" id="ARBA00023163"/>
    </source>
</evidence>
<reference evidence="5 6" key="1">
    <citation type="submission" date="2024-10" db="EMBL/GenBank/DDBJ databases">
        <title>Paracoccus drimophilus sp. nov., a novel bacterium from corn roots in Hunan.</title>
        <authorList>
            <person name="Li X."/>
        </authorList>
    </citation>
    <scope>NUCLEOTIDE SEQUENCE [LARGE SCALE GENOMIC DNA]</scope>
    <source>
        <strain evidence="5 6">NGMCC 1.201697</strain>
    </source>
</reference>
<dbReference type="Pfam" id="PF13411">
    <property type="entry name" value="MerR_1"/>
    <property type="match status" value="1"/>
</dbReference>
<dbReference type="PANTHER" id="PTHR30204:SF94">
    <property type="entry name" value="HEAVY METAL-DEPENDENT TRANSCRIPTIONAL REGULATOR HI_0293-RELATED"/>
    <property type="match status" value="1"/>
</dbReference>
<evidence type="ECO:0000256" key="1">
    <source>
        <dbReference type="ARBA" id="ARBA00023015"/>
    </source>
</evidence>
<dbReference type="SUPFAM" id="SSF46955">
    <property type="entry name" value="Putative DNA-binding domain"/>
    <property type="match status" value="1"/>
</dbReference>
<dbReference type="PRINTS" id="PR00040">
    <property type="entry name" value="HTHMERR"/>
</dbReference>
<dbReference type="Proteomes" id="UP001609376">
    <property type="component" value="Unassembled WGS sequence"/>
</dbReference>
<comment type="caution">
    <text evidence="5">The sequence shown here is derived from an EMBL/GenBank/DDBJ whole genome shotgun (WGS) entry which is preliminary data.</text>
</comment>
<dbReference type="PROSITE" id="PS50937">
    <property type="entry name" value="HTH_MERR_2"/>
    <property type="match status" value="1"/>
</dbReference>
<feature type="domain" description="HTH merR-type" evidence="4">
    <location>
        <begin position="40"/>
        <end position="109"/>
    </location>
</feature>
<organism evidence="5 6">
    <name type="scientific">Paracoccus broussonetiae subsp. drimophilus</name>
    <dbReference type="NCBI Taxonomy" id="3373869"/>
    <lineage>
        <taxon>Bacteria</taxon>
        <taxon>Pseudomonadati</taxon>
        <taxon>Pseudomonadota</taxon>
        <taxon>Alphaproteobacteria</taxon>
        <taxon>Rhodobacterales</taxon>
        <taxon>Paracoccaceae</taxon>
        <taxon>Paracoccus</taxon>
        <taxon>Paracoccus broussonetiae</taxon>
    </lineage>
</organism>